<evidence type="ECO:0000313" key="3">
    <source>
        <dbReference type="Proteomes" id="UP000756346"/>
    </source>
</evidence>
<sequence>MSSHMLTFRDITNIMLWTRSKMTTTKTYKHRRLSNSQIRILHLQHGDSIEELQCRIEHVDFDAAKYVALSYPWGGDKEEYWLRVRSATGNEEGDIPLTQNLHNALRDLVRSPVQPKCFWIDQICIDQTNMQDKETQVKRMGEIYRRAISVVTYAGPEASGDVTAIALLEQLTSHYIKPFYKEFMEDRVWIWLMTIETRPKYDEDRRSDTNSLEIDIQRRLETALPSHEGWGEMMRMLLGSWGGANILILCGFLRFKLLGRRLPDGQTLSDEHALYLYNVSMLWRIRRLVLRGKTLNLSDLLHWFRNSLCSDPRDTVYALLSLAQDRDVLGIEPDYSKSFSDVLVDTTAAILKNYGLSMYTKQREAVDMTPRPAVPSWVPMWAPGSLATHLVHTPPSTRMEPENLSESVLRFDDKNKTLIIKAVYIGRISRLFGLVTERPAKHVRHLLSGGASQGIHPAGLAFKNAASFLLEHGMADDDITHMLGRAFVATAPWVDHKQHAAAPLALNTSNIASCLQCAAQIRAGYRAAMKILVHGGSHSSGSDYGELLNTSNNNSPGSTEDMNLGMSFIHHFGVHRGQLALVGDNDVAWLPLKSQPGDFVLKPIGLTTTLVLRAVTVSCQEYEMIGTAYVHGYIDGDAAKLGQNWEDSAREIRIV</sequence>
<proteinExistence type="predicted"/>
<accession>A0A9P9BRK1</accession>
<dbReference type="Pfam" id="PF06985">
    <property type="entry name" value="HET"/>
    <property type="match status" value="1"/>
</dbReference>
<dbReference type="GeneID" id="70183953"/>
<dbReference type="InterPro" id="IPR010730">
    <property type="entry name" value="HET"/>
</dbReference>
<dbReference type="OrthoDB" id="194358at2759"/>
<keyword evidence="3" id="KW-1185">Reference proteome</keyword>
<feature type="domain" description="Heterokaryon incompatibility" evidence="1">
    <location>
        <begin position="66"/>
        <end position="175"/>
    </location>
</feature>
<evidence type="ECO:0000313" key="2">
    <source>
        <dbReference type="EMBL" id="KAH7027355.1"/>
    </source>
</evidence>
<dbReference type="RefSeq" id="XP_046010154.1">
    <property type="nucleotide sequence ID" value="XM_046154407.1"/>
</dbReference>
<dbReference type="PANTHER" id="PTHR24148">
    <property type="entry name" value="ANKYRIN REPEAT DOMAIN-CONTAINING PROTEIN 39 HOMOLOG-RELATED"/>
    <property type="match status" value="1"/>
</dbReference>
<gene>
    <name evidence="2" type="ORF">B0I36DRAFT_326938</name>
</gene>
<dbReference type="PANTHER" id="PTHR24148:SF73">
    <property type="entry name" value="HET DOMAIN PROTEIN (AFU_ORTHOLOGUE AFUA_8G01020)"/>
    <property type="match status" value="1"/>
</dbReference>
<dbReference type="EMBL" id="JAGTJQ010000007">
    <property type="protein sequence ID" value="KAH7027355.1"/>
    <property type="molecule type" value="Genomic_DNA"/>
</dbReference>
<reference evidence="2" key="1">
    <citation type="journal article" date="2021" name="Nat. Commun.">
        <title>Genetic determinants of endophytism in the Arabidopsis root mycobiome.</title>
        <authorList>
            <person name="Mesny F."/>
            <person name="Miyauchi S."/>
            <person name="Thiergart T."/>
            <person name="Pickel B."/>
            <person name="Atanasova L."/>
            <person name="Karlsson M."/>
            <person name="Huettel B."/>
            <person name="Barry K.W."/>
            <person name="Haridas S."/>
            <person name="Chen C."/>
            <person name="Bauer D."/>
            <person name="Andreopoulos W."/>
            <person name="Pangilinan J."/>
            <person name="LaButti K."/>
            <person name="Riley R."/>
            <person name="Lipzen A."/>
            <person name="Clum A."/>
            <person name="Drula E."/>
            <person name="Henrissat B."/>
            <person name="Kohler A."/>
            <person name="Grigoriev I.V."/>
            <person name="Martin F.M."/>
            <person name="Hacquard S."/>
        </authorList>
    </citation>
    <scope>NUCLEOTIDE SEQUENCE</scope>
    <source>
        <strain evidence="2">MPI-CAGE-CH-0230</strain>
    </source>
</reference>
<comment type="caution">
    <text evidence="2">The sequence shown here is derived from an EMBL/GenBank/DDBJ whole genome shotgun (WGS) entry which is preliminary data.</text>
</comment>
<dbReference type="InterPro" id="IPR052895">
    <property type="entry name" value="HetReg/Transcr_Mod"/>
</dbReference>
<dbReference type="Proteomes" id="UP000756346">
    <property type="component" value="Unassembled WGS sequence"/>
</dbReference>
<organism evidence="2 3">
    <name type="scientific">Microdochium trichocladiopsis</name>
    <dbReference type="NCBI Taxonomy" id="1682393"/>
    <lineage>
        <taxon>Eukaryota</taxon>
        <taxon>Fungi</taxon>
        <taxon>Dikarya</taxon>
        <taxon>Ascomycota</taxon>
        <taxon>Pezizomycotina</taxon>
        <taxon>Sordariomycetes</taxon>
        <taxon>Xylariomycetidae</taxon>
        <taxon>Xylariales</taxon>
        <taxon>Microdochiaceae</taxon>
        <taxon>Microdochium</taxon>
    </lineage>
</organism>
<evidence type="ECO:0000259" key="1">
    <source>
        <dbReference type="Pfam" id="PF06985"/>
    </source>
</evidence>
<name>A0A9P9BRK1_9PEZI</name>
<dbReference type="AlphaFoldDB" id="A0A9P9BRK1"/>
<protein>
    <submittedName>
        <fullName evidence="2">Heterokaryon incompatibility protein-domain-containing protein</fullName>
    </submittedName>
</protein>